<feature type="active site" description="Charge relay system" evidence="4">
    <location>
        <position position="273"/>
    </location>
</feature>
<dbReference type="GO" id="GO:0016020">
    <property type="term" value="C:membrane"/>
    <property type="evidence" value="ECO:0007669"/>
    <property type="project" value="TreeGrafter"/>
</dbReference>
<dbReference type="PRINTS" id="PR00723">
    <property type="entry name" value="SUBTILISIN"/>
</dbReference>
<dbReference type="Proteomes" id="UP000233435">
    <property type="component" value="Unassembled WGS sequence"/>
</dbReference>
<protein>
    <recommendedName>
        <fullName evidence="5">Peptidase S8/S53 domain-containing protein</fullName>
    </recommendedName>
</protein>
<evidence type="ECO:0000256" key="4">
    <source>
        <dbReference type="PROSITE-ProRule" id="PRU01240"/>
    </source>
</evidence>
<dbReference type="RefSeq" id="WP_106660489.1">
    <property type="nucleotide sequence ID" value="NZ_PJEO01000051.1"/>
</dbReference>
<keyword evidence="3 4" id="KW-0720">Serine protease</keyword>
<dbReference type="SUPFAM" id="SSF52743">
    <property type="entry name" value="Subtilisin-like"/>
    <property type="match status" value="1"/>
</dbReference>
<keyword evidence="7" id="KW-1185">Reference proteome</keyword>
<dbReference type="GO" id="GO:0004252">
    <property type="term" value="F:serine-type endopeptidase activity"/>
    <property type="evidence" value="ECO:0007669"/>
    <property type="project" value="UniProtKB-UniRule"/>
</dbReference>
<evidence type="ECO:0000259" key="5">
    <source>
        <dbReference type="Pfam" id="PF00082"/>
    </source>
</evidence>
<reference evidence="6 7" key="1">
    <citation type="submission" date="2017-12" db="EMBL/GenBank/DDBJ databases">
        <title>Confluentibacter flavum sp. nov., isolated from the saline lake.</title>
        <authorList>
            <person name="Yu L."/>
        </authorList>
    </citation>
    <scope>NUCLEOTIDE SEQUENCE [LARGE SCALE GENOMIC DNA]</scope>
    <source>
        <strain evidence="6 7">3B</strain>
    </source>
</reference>
<proteinExistence type="inferred from homology"/>
<feature type="domain" description="Peptidase S8/S53" evidence="5">
    <location>
        <begin position="224"/>
        <end position="502"/>
    </location>
</feature>
<dbReference type="PROSITE" id="PS00138">
    <property type="entry name" value="SUBTILASE_SER"/>
    <property type="match status" value="1"/>
</dbReference>
<dbReference type="PANTHER" id="PTHR42884">
    <property type="entry name" value="PROPROTEIN CONVERTASE SUBTILISIN/KEXIN-RELATED"/>
    <property type="match status" value="1"/>
</dbReference>
<name>A0A2N3HH19_9FLAO</name>
<accession>A0A2N3HH19</accession>
<keyword evidence="1 4" id="KW-0645">Protease</keyword>
<dbReference type="PROSITE" id="PS51892">
    <property type="entry name" value="SUBTILASE"/>
    <property type="match status" value="1"/>
</dbReference>
<dbReference type="OrthoDB" id="1055762at2"/>
<dbReference type="InterPro" id="IPR023828">
    <property type="entry name" value="Peptidase_S8_Ser-AS"/>
</dbReference>
<comment type="similarity">
    <text evidence="4">Belongs to the peptidase S8 family.</text>
</comment>
<dbReference type="GO" id="GO:0016485">
    <property type="term" value="P:protein processing"/>
    <property type="evidence" value="ECO:0007669"/>
    <property type="project" value="TreeGrafter"/>
</dbReference>
<sequence length="513" mass="56483">MKKKYYVRGKEVSVESIEGVRAIKPILNTRKMFDEITYRFDPDARNTFEQLKIEFEDEADSLEAYANAGWIFVAPKTPVREMRDFMVSDRSMEAFSNIYKDETGNLIIDTNKLTVKFRPNLDESEIMSILEMNALKIIRKLRFAPNLFEVELNIGGDIIDKANEMSKMDEVIYIEPQMLSRINQRLKPNDTLYSKQWHLNNDGSNGGKRGADIKGEQAWNMTQGRGVKLAIIDNGFDVLHPDISPSIYQTSAGYFLNNGSFRNSLIGYPDNNHGTFCAGMALPRINNLGIVGSANEAEFIPISCLPDQVGTQTTLARSIAYAANPNLEIHTMTPDKGADVIACSLGPNGADWIMESVLEDAINYAVTSGRNGKGTPIFWAVSNGNFTIDGMDGTDEVSACNKIISVGRSNKDDLEDGSAYGPELDFLAPGVDVFSCNSGGNYGLSTGTSFAAPLAAGIGALLLAKNPGLFWYEVRDAMRKSCDKVGKVNYNQSGHHSRYGYGRVNALEALNIV</sequence>
<evidence type="ECO:0000256" key="2">
    <source>
        <dbReference type="ARBA" id="ARBA00022801"/>
    </source>
</evidence>
<organism evidence="6 7">
    <name type="scientific">Confluentibacter flavum</name>
    <dbReference type="NCBI Taxonomy" id="1909700"/>
    <lineage>
        <taxon>Bacteria</taxon>
        <taxon>Pseudomonadati</taxon>
        <taxon>Bacteroidota</taxon>
        <taxon>Flavobacteriia</taxon>
        <taxon>Flavobacteriales</taxon>
        <taxon>Flavobacteriaceae</taxon>
        <taxon>Confluentibacter</taxon>
    </lineage>
</organism>
<evidence type="ECO:0000313" key="7">
    <source>
        <dbReference type="Proteomes" id="UP000233435"/>
    </source>
</evidence>
<dbReference type="AlphaFoldDB" id="A0A2N3HH19"/>
<feature type="active site" description="Charge relay system" evidence="4">
    <location>
        <position position="233"/>
    </location>
</feature>
<dbReference type="PANTHER" id="PTHR42884:SF14">
    <property type="entry name" value="NEUROENDOCRINE CONVERTASE 1"/>
    <property type="match status" value="1"/>
</dbReference>
<dbReference type="EMBL" id="PJEO01000051">
    <property type="protein sequence ID" value="PKQ44204.1"/>
    <property type="molecule type" value="Genomic_DNA"/>
</dbReference>
<dbReference type="Pfam" id="PF00082">
    <property type="entry name" value="Peptidase_S8"/>
    <property type="match status" value="1"/>
</dbReference>
<evidence type="ECO:0000313" key="6">
    <source>
        <dbReference type="EMBL" id="PKQ44204.1"/>
    </source>
</evidence>
<dbReference type="InterPro" id="IPR000209">
    <property type="entry name" value="Peptidase_S8/S53_dom"/>
</dbReference>
<gene>
    <name evidence="6" type="ORF">CSW08_13965</name>
</gene>
<dbReference type="InterPro" id="IPR015500">
    <property type="entry name" value="Peptidase_S8_subtilisin-rel"/>
</dbReference>
<dbReference type="Gene3D" id="3.40.50.200">
    <property type="entry name" value="Peptidase S8/S53 domain"/>
    <property type="match status" value="1"/>
</dbReference>
<evidence type="ECO:0000256" key="1">
    <source>
        <dbReference type="ARBA" id="ARBA00022670"/>
    </source>
</evidence>
<evidence type="ECO:0000256" key="3">
    <source>
        <dbReference type="ARBA" id="ARBA00022825"/>
    </source>
</evidence>
<comment type="caution">
    <text evidence="6">The sequence shown here is derived from an EMBL/GenBank/DDBJ whole genome shotgun (WGS) entry which is preliminary data.</text>
</comment>
<feature type="active site" description="Charge relay system" evidence="4">
    <location>
        <position position="449"/>
    </location>
</feature>
<keyword evidence="2 4" id="KW-0378">Hydrolase</keyword>
<dbReference type="InterPro" id="IPR036852">
    <property type="entry name" value="Peptidase_S8/S53_dom_sf"/>
</dbReference>